<dbReference type="Pfam" id="PF00814">
    <property type="entry name" value="TsaD"/>
    <property type="match status" value="1"/>
</dbReference>
<evidence type="ECO:0000256" key="2">
    <source>
        <dbReference type="ARBA" id="ARBA00022679"/>
    </source>
</evidence>
<feature type="binding site" evidence="8">
    <location>
        <position position="120"/>
    </location>
    <ligand>
        <name>Fe cation</name>
        <dbReference type="ChEBI" id="CHEBI:24875"/>
    </ligand>
</feature>
<keyword evidence="2 8" id="KW-0808">Transferase</keyword>
<evidence type="ECO:0000256" key="7">
    <source>
        <dbReference type="ARBA" id="ARBA00048117"/>
    </source>
</evidence>
<feature type="binding site" evidence="8">
    <location>
        <position position="175"/>
    </location>
    <ligand>
        <name>substrate</name>
    </ligand>
</feature>
<dbReference type="SUPFAM" id="SSF53067">
    <property type="entry name" value="Actin-like ATPase domain"/>
    <property type="match status" value="1"/>
</dbReference>
<comment type="subcellular location">
    <subcellularLocation>
        <location evidence="8">Cytoplasm</location>
    </subcellularLocation>
</comment>
<evidence type="ECO:0000256" key="4">
    <source>
        <dbReference type="ARBA" id="ARBA00022723"/>
    </source>
</evidence>
<dbReference type="EC" id="2.3.1.234" evidence="8"/>
<dbReference type="InterPro" id="IPR022450">
    <property type="entry name" value="TsaD"/>
</dbReference>
<dbReference type="CDD" id="cd24133">
    <property type="entry name" value="ASKHA_NBD_TsaD_bac"/>
    <property type="match status" value="1"/>
</dbReference>
<comment type="caution">
    <text evidence="10">The sequence shown here is derived from an EMBL/GenBank/DDBJ whole genome shotgun (WGS) entry which is preliminary data.</text>
</comment>
<comment type="function">
    <text evidence="8">Required for the formation of a threonylcarbamoyl group on adenosine at position 37 (t(6)A37) in tRNAs that read codons beginning with adenine. Is involved in the transfer of the threonylcarbamoyl moiety of threonylcarbamoyl-AMP (TC-AMP) to the N6 group of A37, together with TsaE and TsaB. TsaD likely plays a direct catalytic role in this reaction.</text>
</comment>
<dbReference type="InterPro" id="IPR017861">
    <property type="entry name" value="KAE1/TsaD"/>
</dbReference>
<reference evidence="10 12" key="1">
    <citation type="submission" date="2018-06" db="EMBL/GenBank/DDBJ databases">
        <authorList>
            <consortium name="Pathogen Informatics"/>
            <person name="Doyle S."/>
        </authorList>
    </citation>
    <scope>NUCLEOTIDE SEQUENCE [LARGE SCALE GENOMIC DNA]</scope>
    <source>
        <strain evidence="10 12">NCTC10597</strain>
    </source>
</reference>
<evidence type="ECO:0000313" key="12">
    <source>
        <dbReference type="Proteomes" id="UP000254330"/>
    </source>
</evidence>
<dbReference type="Gene3D" id="3.30.420.40">
    <property type="match status" value="2"/>
</dbReference>
<dbReference type="NCBIfam" id="TIGR03723">
    <property type="entry name" value="T6A_TsaD_YgjD"/>
    <property type="match status" value="1"/>
</dbReference>
<dbReference type="InterPro" id="IPR043129">
    <property type="entry name" value="ATPase_NBD"/>
</dbReference>
<dbReference type="EMBL" id="UGNP01000001">
    <property type="protein sequence ID" value="STX10850.1"/>
    <property type="molecule type" value="Genomic_DNA"/>
</dbReference>
<dbReference type="HAMAP" id="MF_01445">
    <property type="entry name" value="TsaD"/>
    <property type="match status" value="1"/>
</dbReference>
<gene>
    <name evidence="10" type="primary">gcp</name>
    <name evidence="8" type="synonym">tsaD</name>
    <name evidence="11" type="ORF">DFR61_1647</name>
    <name evidence="10" type="ORF">NCTC10597_02630</name>
</gene>
<accession>A0A8B4QDK2</accession>
<dbReference type="GO" id="GO:0002949">
    <property type="term" value="P:tRNA threonylcarbamoyladenosine modification"/>
    <property type="evidence" value="ECO:0007669"/>
    <property type="project" value="UniProtKB-UniRule"/>
</dbReference>
<dbReference type="Proteomes" id="UP000254330">
    <property type="component" value="Unassembled WGS sequence"/>
</dbReference>
<sequence length="346" mass="37288">MGEFIMEKDLYILGIESSCDETAASVVKNGTEIISNVVASQIESHKRFGGVVPEIASRHHVEQVTIVLEEALKQANLEPKDLDGVCVTEGPGLVGALLIGINAAKAFAFANNLPLVGVHHIAGHIYANQLMQPMEFPLLALVVSGGHTELVLMKEHGSFELIGETRDDAAGEAYDKVARVLSIPYPGGPHIDRMAHESDGAIKFPRVWLEKDSYDFSFSGLKSAVINYQHNAVQRGEEINPHHIAKGFQDSVVEVLTAKTLRAAREFNVKQVIAAGGVSANKGLRTSLEATFKEEGIPFHVPPLKLCTDNGAMIAAAGSEMYKAGVCSDLSLNGRPGMELLSWNNK</sequence>
<name>A0A8B4QDK2_9BACL</name>
<evidence type="ECO:0000313" key="11">
    <source>
        <dbReference type="EMBL" id="TDR32418.1"/>
    </source>
</evidence>
<proteinExistence type="inferred from homology"/>
<evidence type="ECO:0000256" key="3">
    <source>
        <dbReference type="ARBA" id="ARBA00022694"/>
    </source>
</evidence>
<dbReference type="GO" id="GO:0061711">
    <property type="term" value="F:tRNA N(6)-L-threonylcarbamoyladenine synthase activity"/>
    <property type="evidence" value="ECO:0007669"/>
    <property type="project" value="UniProtKB-EC"/>
</dbReference>
<comment type="catalytic activity">
    <reaction evidence="7 8">
        <text>L-threonylcarbamoyladenylate + adenosine(37) in tRNA = N(6)-L-threonylcarbamoyladenosine(37) in tRNA + AMP + H(+)</text>
        <dbReference type="Rhea" id="RHEA:37059"/>
        <dbReference type="Rhea" id="RHEA-COMP:10162"/>
        <dbReference type="Rhea" id="RHEA-COMP:10163"/>
        <dbReference type="ChEBI" id="CHEBI:15378"/>
        <dbReference type="ChEBI" id="CHEBI:73682"/>
        <dbReference type="ChEBI" id="CHEBI:74411"/>
        <dbReference type="ChEBI" id="CHEBI:74418"/>
        <dbReference type="ChEBI" id="CHEBI:456215"/>
        <dbReference type="EC" id="2.3.1.234"/>
    </reaction>
</comment>
<keyword evidence="4 8" id="KW-0479">Metal-binding</keyword>
<evidence type="ECO:0000256" key="5">
    <source>
        <dbReference type="ARBA" id="ARBA00023004"/>
    </source>
</evidence>
<feature type="binding site" evidence="8">
    <location>
        <position position="192"/>
    </location>
    <ligand>
        <name>substrate</name>
    </ligand>
</feature>
<dbReference type="AlphaFoldDB" id="A0A8B4QDK2"/>
<keyword evidence="13" id="KW-1185">Reference proteome</keyword>
<evidence type="ECO:0000256" key="1">
    <source>
        <dbReference type="ARBA" id="ARBA00022490"/>
    </source>
</evidence>
<feature type="binding site" evidence="8">
    <location>
        <position position="309"/>
    </location>
    <ligand>
        <name>Fe cation</name>
        <dbReference type="ChEBI" id="CHEBI:24875"/>
    </ligand>
</feature>
<dbReference type="GO" id="GO:0005737">
    <property type="term" value="C:cytoplasm"/>
    <property type="evidence" value="ECO:0007669"/>
    <property type="project" value="UniProtKB-SubCell"/>
</dbReference>
<feature type="binding site" evidence="8">
    <location>
        <position position="124"/>
    </location>
    <ligand>
        <name>Fe cation</name>
        <dbReference type="ChEBI" id="CHEBI:24875"/>
    </ligand>
</feature>
<evidence type="ECO:0000313" key="13">
    <source>
        <dbReference type="Proteomes" id="UP000294641"/>
    </source>
</evidence>
<evidence type="ECO:0000256" key="8">
    <source>
        <dbReference type="HAMAP-Rule" id="MF_01445"/>
    </source>
</evidence>
<feature type="binding site" evidence="8">
    <location>
        <position position="188"/>
    </location>
    <ligand>
        <name>substrate</name>
    </ligand>
</feature>
<keyword evidence="5 8" id="KW-0408">Iron</keyword>
<feature type="domain" description="Gcp-like" evidence="9">
    <location>
        <begin position="32"/>
        <end position="315"/>
    </location>
</feature>
<dbReference type="FunFam" id="3.30.420.40:FF:000012">
    <property type="entry name" value="tRNA N6-adenosine threonylcarbamoyltransferase"/>
    <property type="match status" value="1"/>
</dbReference>
<dbReference type="InterPro" id="IPR000905">
    <property type="entry name" value="Gcp-like_dom"/>
</dbReference>
<dbReference type="EMBL" id="SNZG01000064">
    <property type="protein sequence ID" value="TDR32418.1"/>
    <property type="molecule type" value="Genomic_DNA"/>
</dbReference>
<feature type="binding site" evidence="8">
    <location>
        <begin position="142"/>
        <end position="146"/>
    </location>
    <ligand>
        <name>substrate</name>
    </ligand>
</feature>
<comment type="similarity">
    <text evidence="8">Belongs to the KAE1 / TsaD family.</text>
</comment>
<feature type="binding site" evidence="8">
    <location>
        <position position="281"/>
    </location>
    <ligand>
        <name>substrate</name>
    </ligand>
</feature>
<protein>
    <recommendedName>
        <fullName evidence="8">tRNA N6-adenosine threonylcarbamoyltransferase</fullName>
        <ecNumber evidence="8">2.3.1.234</ecNumber>
    </recommendedName>
    <alternativeName>
        <fullName evidence="8">N6-L-threonylcarbamoyladenine synthase</fullName>
        <shortName evidence="8">t(6)A synthase</shortName>
    </alternativeName>
    <alternativeName>
        <fullName evidence="8">t(6)A37 threonylcarbamoyladenosine biosynthesis protein TsaD</fullName>
    </alternativeName>
    <alternativeName>
        <fullName evidence="8">tRNA threonylcarbamoyladenosine biosynthesis protein TsaD</fullName>
    </alternativeName>
</protein>
<keyword evidence="3 8" id="KW-0819">tRNA processing</keyword>
<evidence type="ECO:0000256" key="6">
    <source>
        <dbReference type="ARBA" id="ARBA00023315"/>
    </source>
</evidence>
<keyword evidence="6 8" id="KW-0012">Acyltransferase</keyword>
<evidence type="ECO:0000313" key="10">
    <source>
        <dbReference type="EMBL" id="STX10850.1"/>
    </source>
</evidence>
<evidence type="ECO:0000259" key="9">
    <source>
        <dbReference type="Pfam" id="PF00814"/>
    </source>
</evidence>
<dbReference type="PANTHER" id="PTHR11735:SF6">
    <property type="entry name" value="TRNA N6-ADENOSINE THREONYLCARBAMOYLTRANSFERASE, MITOCHONDRIAL"/>
    <property type="match status" value="1"/>
</dbReference>
<dbReference type="Proteomes" id="UP000294641">
    <property type="component" value="Unassembled WGS sequence"/>
</dbReference>
<dbReference type="FunFam" id="3.30.420.40:FF:000040">
    <property type="entry name" value="tRNA N6-adenosine threonylcarbamoyltransferase"/>
    <property type="match status" value="1"/>
</dbReference>
<organism evidence="10 12">
    <name type="scientific">Kurthia zopfii</name>
    <dbReference type="NCBI Taxonomy" id="1650"/>
    <lineage>
        <taxon>Bacteria</taxon>
        <taxon>Bacillati</taxon>
        <taxon>Bacillota</taxon>
        <taxon>Bacilli</taxon>
        <taxon>Bacillales</taxon>
        <taxon>Caryophanaceae</taxon>
        <taxon>Kurthia</taxon>
    </lineage>
</organism>
<reference evidence="11 13" key="2">
    <citation type="submission" date="2019-03" db="EMBL/GenBank/DDBJ databases">
        <title>Genomic Encyclopedia of Type Strains, Phase IV (KMG-IV): sequencing the most valuable type-strain genomes for metagenomic binning, comparative biology and taxonomic classification.</title>
        <authorList>
            <person name="Goeker M."/>
        </authorList>
    </citation>
    <scope>NUCLEOTIDE SEQUENCE [LARGE SCALE GENOMIC DNA]</scope>
    <source>
        <strain evidence="11 13">DSM 20580</strain>
    </source>
</reference>
<dbReference type="NCBIfam" id="TIGR00329">
    <property type="entry name" value="gcp_kae1"/>
    <property type="match status" value="1"/>
</dbReference>
<dbReference type="GO" id="GO:0005506">
    <property type="term" value="F:iron ion binding"/>
    <property type="evidence" value="ECO:0007669"/>
    <property type="project" value="UniProtKB-UniRule"/>
</dbReference>
<dbReference type="PANTHER" id="PTHR11735">
    <property type="entry name" value="TRNA N6-ADENOSINE THREONYLCARBAMOYLTRANSFERASE"/>
    <property type="match status" value="1"/>
</dbReference>
<keyword evidence="1 8" id="KW-0963">Cytoplasm</keyword>
<comment type="cofactor">
    <cofactor evidence="8">
        <name>Fe(2+)</name>
        <dbReference type="ChEBI" id="CHEBI:29033"/>
    </cofactor>
    <text evidence="8">Binds 1 Fe(2+) ion per subunit.</text>
</comment>
<dbReference type="PRINTS" id="PR00789">
    <property type="entry name" value="OSIALOPTASE"/>
</dbReference>